<keyword evidence="7 11" id="KW-0508">mRNA splicing</keyword>
<dbReference type="AlphaFoldDB" id="A0A9W7XGE2"/>
<evidence type="ECO:0000313" key="16">
    <source>
        <dbReference type="Proteomes" id="UP001145021"/>
    </source>
</evidence>
<feature type="region of interest" description="Disordered" evidence="13">
    <location>
        <begin position="146"/>
        <end position="177"/>
    </location>
</feature>
<keyword evidence="11" id="KW-0833">Ubl conjugation pathway</keyword>
<evidence type="ECO:0000259" key="14">
    <source>
        <dbReference type="SMART" id="SM00504"/>
    </source>
</evidence>
<dbReference type="InterPro" id="IPR003613">
    <property type="entry name" value="Ubox_domain"/>
</dbReference>
<keyword evidence="16" id="KW-1185">Reference proteome</keyword>
<evidence type="ECO:0000256" key="12">
    <source>
        <dbReference type="SAM" id="Coils"/>
    </source>
</evidence>
<feature type="domain" description="U-box" evidence="14">
    <location>
        <begin position="2"/>
        <end position="64"/>
    </location>
</feature>
<keyword evidence="4 11" id="KW-0507">mRNA processing</keyword>
<dbReference type="Pfam" id="PF00400">
    <property type="entry name" value="WD40"/>
    <property type="match status" value="2"/>
</dbReference>
<dbReference type="Gene3D" id="3.30.40.10">
    <property type="entry name" value="Zinc/RING finger domain, C3HC4 (zinc finger)"/>
    <property type="match status" value="1"/>
</dbReference>
<keyword evidence="3 10" id="KW-0853">WD repeat</keyword>
<dbReference type="GO" id="GO:0006281">
    <property type="term" value="P:DNA repair"/>
    <property type="evidence" value="ECO:0007669"/>
    <property type="project" value="UniProtKB-KW"/>
</dbReference>
<keyword evidence="8 11" id="KW-0234">DNA repair</keyword>
<organism evidence="15 16">
    <name type="scientific">Coemansia asiatica</name>
    <dbReference type="NCBI Taxonomy" id="1052880"/>
    <lineage>
        <taxon>Eukaryota</taxon>
        <taxon>Fungi</taxon>
        <taxon>Fungi incertae sedis</taxon>
        <taxon>Zoopagomycota</taxon>
        <taxon>Kickxellomycotina</taxon>
        <taxon>Kickxellomycetes</taxon>
        <taxon>Kickxellales</taxon>
        <taxon>Kickxellaceae</taxon>
        <taxon>Coemansia</taxon>
    </lineage>
</organism>
<comment type="catalytic activity">
    <reaction evidence="11">
        <text>S-ubiquitinyl-[E2 ubiquitin-conjugating enzyme]-L-cysteine + [acceptor protein]-L-lysine = [E2 ubiquitin-conjugating enzyme]-L-cysteine + N(6)-ubiquitinyl-[acceptor protein]-L-lysine.</text>
        <dbReference type="EC" id="2.3.2.27"/>
    </reaction>
</comment>
<dbReference type="InterPro" id="IPR015943">
    <property type="entry name" value="WD40/YVTN_repeat-like_dom_sf"/>
</dbReference>
<proteinExistence type="inferred from homology"/>
<dbReference type="GO" id="GO:0000974">
    <property type="term" value="C:Prp19 complex"/>
    <property type="evidence" value="ECO:0007669"/>
    <property type="project" value="UniProtKB-UniRule"/>
</dbReference>
<dbReference type="GO" id="GO:0005737">
    <property type="term" value="C:cytoplasm"/>
    <property type="evidence" value="ECO:0007669"/>
    <property type="project" value="TreeGrafter"/>
</dbReference>
<dbReference type="GO" id="GO:0000398">
    <property type="term" value="P:mRNA splicing, via spliceosome"/>
    <property type="evidence" value="ECO:0007669"/>
    <property type="project" value="InterPro"/>
</dbReference>
<keyword evidence="11" id="KW-0808">Transferase</keyword>
<evidence type="ECO:0000256" key="9">
    <source>
        <dbReference type="ARBA" id="ARBA00023242"/>
    </source>
</evidence>
<evidence type="ECO:0000256" key="3">
    <source>
        <dbReference type="ARBA" id="ARBA00022574"/>
    </source>
</evidence>
<dbReference type="InterPro" id="IPR036322">
    <property type="entry name" value="WD40_repeat_dom_sf"/>
</dbReference>
<dbReference type="EC" id="2.3.2.27" evidence="11"/>
<dbReference type="InterPro" id="IPR024977">
    <property type="entry name" value="Apc4-like_WD40_dom"/>
</dbReference>
<dbReference type="Pfam" id="PF12894">
    <property type="entry name" value="ANAPC4_WD40"/>
    <property type="match status" value="1"/>
</dbReference>
<comment type="subcellular location">
    <subcellularLocation>
        <location evidence="1 11">Nucleus</location>
    </subcellularLocation>
</comment>
<keyword evidence="6 11" id="KW-0227">DNA damage</keyword>
<evidence type="ECO:0000256" key="7">
    <source>
        <dbReference type="ARBA" id="ARBA00023187"/>
    </source>
</evidence>
<dbReference type="EMBL" id="JANBOH010000354">
    <property type="protein sequence ID" value="KAJ1642699.1"/>
    <property type="molecule type" value="Genomic_DNA"/>
</dbReference>
<keyword evidence="5 11" id="KW-0747">Spliceosome</keyword>
<dbReference type="GO" id="GO:0061630">
    <property type="term" value="F:ubiquitin protein ligase activity"/>
    <property type="evidence" value="ECO:0007669"/>
    <property type="project" value="UniProtKB-UniRule"/>
</dbReference>
<keyword evidence="12" id="KW-0175">Coiled coil</keyword>
<dbReference type="PANTHER" id="PTHR43995">
    <property type="entry name" value="PRE-MRNA-PROCESSING FACTOR 19"/>
    <property type="match status" value="1"/>
</dbReference>
<dbReference type="GO" id="GO:0070534">
    <property type="term" value="P:protein K63-linked ubiquitination"/>
    <property type="evidence" value="ECO:0007669"/>
    <property type="project" value="UniProtKB-UniRule"/>
</dbReference>
<accession>A0A9W7XGE2</accession>
<evidence type="ECO:0000256" key="5">
    <source>
        <dbReference type="ARBA" id="ARBA00022728"/>
    </source>
</evidence>
<dbReference type="PANTHER" id="PTHR43995:SF1">
    <property type="entry name" value="PRE-MRNA-PROCESSING FACTOR 19"/>
    <property type="match status" value="1"/>
</dbReference>
<dbReference type="Gene3D" id="2.130.10.10">
    <property type="entry name" value="YVTN repeat-like/Quinoprotein amine dehydrogenase"/>
    <property type="match status" value="1"/>
</dbReference>
<dbReference type="SMART" id="SM00320">
    <property type="entry name" value="WD40"/>
    <property type="match status" value="6"/>
</dbReference>
<comment type="function">
    <text evidence="11">Ubiquitin-protein ligase which is mainly involved pre-mRNA splicing and DNA repair. Required for pre-mRNA splicing as component of the spliceosome.</text>
</comment>
<feature type="coiled-coil region" evidence="12">
    <location>
        <begin position="106"/>
        <end position="133"/>
    </location>
</feature>
<comment type="pathway">
    <text evidence="11">Protein modification; protein ubiquitination.</text>
</comment>
<evidence type="ECO:0000313" key="15">
    <source>
        <dbReference type="EMBL" id="KAJ1642699.1"/>
    </source>
</evidence>
<dbReference type="InterPro" id="IPR001680">
    <property type="entry name" value="WD40_rpt"/>
</dbReference>
<feature type="compositionally biased region" description="Basic and acidic residues" evidence="13">
    <location>
        <begin position="155"/>
        <end position="177"/>
    </location>
</feature>
<dbReference type="SMART" id="SM00504">
    <property type="entry name" value="Ubox"/>
    <property type="match status" value="1"/>
</dbReference>
<dbReference type="InterPro" id="IPR013915">
    <property type="entry name" value="Prp19_cc"/>
</dbReference>
<sequence length="538" mass="58884">MISGETPKEPVISAKTGRIYEKRLLQKYLDESGTEPHTDYKLSEEEIIAVFANPPAVKPRPPTLTSIPALLSTFQNEWDALVLETFTLKQQYQQVRQELSQALYQNDAASRVIARLMKERDEARQALTALQAKTVVASTAAGSSSASRAMDVDSIEQKQEQEQESNKSDAAEKSPEDIYFEKASEASKVLSKARLKRETPAGLATVDDWKSAVQRSLVESLHTSTKPGIVSICLDKTGTLALTGGMDNHAEVYSRDSDRTLATLKGHTKKITAALWINGGGLDKPIITASADKSIRIWSPKPTNSEQDVDLRSIGWTKTHIIKAHSSDIVGLSLHPCGDYFVSAASEGTWAIHTLDGKTIIEGSIDSPISQIAFHPDGMFLGIATSDGFAKIVDVKQKQVLATLDVASALESKAVTGLDFSENGYYFASASAQEVAVWDLRKQKKAQSWALSDIIQDDNKLTPDKDAEFIDARFDFSGKYFAIAAENIHVFRVKGWSQLTTLTASDCIKSISWVGSEAKEIVAVSMDNTLRSYGPFQE</sequence>
<dbReference type="FunFam" id="3.30.40.10:FF:000027">
    <property type="entry name" value="Pre-mRNA-processing factor 19, putative"/>
    <property type="match status" value="1"/>
</dbReference>
<evidence type="ECO:0000256" key="1">
    <source>
        <dbReference type="ARBA" id="ARBA00004123"/>
    </source>
</evidence>
<dbReference type="PROSITE" id="PS50082">
    <property type="entry name" value="WD_REPEATS_2"/>
    <property type="match status" value="1"/>
</dbReference>
<dbReference type="GO" id="GO:0071006">
    <property type="term" value="C:U2-type catalytic step 1 spliceosome"/>
    <property type="evidence" value="ECO:0007669"/>
    <property type="project" value="TreeGrafter"/>
</dbReference>
<dbReference type="SUPFAM" id="SSF57850">
    <property type="entry name" value="RING/U-box"/>
    <property type="match status" value="1"/>
</dbReference>
<dbReference type="InterPro" id="IPR038959">
    <property type="entry name" value="Prp19"/>
</dbReference>
<reference evidence="15" key="1">
    <citation type="submission" date="2022-07" db="EMBL/GenBank/DDBJ databases">
        <title>Phylogenomic reconstructions and comparative analyses of Kickxellomycotina fungi.</title>
        <authorList>
            <person name="Reynolds N.K."/>
            <person name="Stajich J.E."/>
            <person name="Barry K."/>
            <person name="Grigoriev I.V."/>
            <person name="Crous P."/>
            <person name="Smith M.E."/>
        </authorList>
    </citation>
    <scope>NUCLEOTIDE SEQUENCE</scope>
    <source>
        <strain evidence="15">NBRC 105413</strain>
    </source>
</reference>
<comment type="subunit">
    <text evidence="11">Homotetramer.</text>
</comment>
<protein>
    <recommendedName>
        <fullName evidence="11">Pre-mRNA-processing factor 19</fullName>
        <ecNumber evidence="11">2.3.2.27</ecNumber>
    </recommendedName>
</protein>
<evidence type="ECO:0000256" key="6">
    <source>
        <dbReference type="ARBA" id="ARBA00022763"/>
    </source>
</evidence>
<evidence type="ECO:0000256" key="11">
    <source>
        <dbReference type="RuleBase" id="RU367101"/>
    </source>
</evidence>
<dbReference type="Pfam" id="PF08606">
    <property type="entry name" value="Prp19"/>
    <property type="match status" value="1"/>
</dbReference>
<dbReference type="InterPro" id="IPR013083">
    <property type="entry name" value="Znf_RING/FYVE/PHD"/>
</dbReference>
<name>A0A9W7XGE2_9FUNG</name>
<comment type="caution">
    <text evidence="15">The sequence shown here is derived from an EMBL/GenBank/DDBJ whole genome shotgun (WGS) entry which is preliminary data.</text>
</comment>
<evidence type="ECO:0000256" key="10">
    <source>
        <dbReference type="PROSITE-ProRule" id="PRU00221"/>
    </source>
</evidence>
<evidence type="ECO:0000256" key="13">
    <source>
        <dbReference type="SAM" id="MobiDB-lite"/>
    </source>
</evidence>
<evidence type="ECO:0000256" key="4">
    <source>
        <dbReference type="ARBA" id="ARBA00022664"/>
    </source>
</evidence>
<comment type="similarity">
    <text evidence="2 11">Belongs to the WD repeat PRP19 family.</text>
</comment>
<feature type="repeat" description="WD" evidence="10">
    <location>
        <begin position="264"/>
        <end position="299"/>
    </location>
</feature>
<gene>
    <name evidence="15" type="ORF">LPJ64_005483</name>
</gene>
<dbReference type="Proteomes" id="UP001145021">
    <property type="component" value="Unassembled WGS sequence"/>
</dbReference>
<evidence type="ECO:0000256" key="8">
    <source>
        <dbReference type="ARBA" id="ARBA00023204"/>
    </source>
</evidence>
<evidence type="ECO:0000256" key="2">
    <source>
        <dbReference type="ARBA" id="ARBA00006388"/>
    </source>
</evidence>
<keyword evidence="9 11" id="KW-0539">Nucleus</keyword>
<dbReference type="SUPFAM" id="SSF50978">
    <property type="entry name" value="WD40 repeat-like"/>
    <property type="match status" value="1"/>
</dbReference>